<dbReference type="InterPro" id="IPR000916">
    <property type="entry name" value="Bet_v_I/MLP"/>
</dbReference>
<name>A0AAV6XZ09_9LAMI</name>
<dbReference type="InterPro" id="IPR023393">
    <property type="entry name" value="START-like_dom_sf"/>
</dbReference>
<dbReference type="Gene3D" id="3.30.530.20">
    <property type="match status" value="1"/>
</dbReference>
<proteinExistence type="inferred from homology"/>
<accession>A0AAV6XZ09</accession>
<feature type="domain" description="Bet v I/Major latex protein" evidence="2">
    <location>
        <begin position="1"/>
        <end position="154"/>
    </location>
</feature>
<dbReference type="GO" id="GO:0006952">
    <property type="term" value="P:defense response"/>
    <property type="evidence" value="ECO:0007669"/>
    <property type="project" value="InterPro"/>
</dbReference>
<dbReference type="GO" id="GO:0005634">
    <property type="term" value="C:nucleus"/>
    <property type="evidence" value="ECO:0007669"/>
    <property type="project" value="TreeGrafter"/>
</dbReference>
<evidence type="ECO:0000256" key="1">
    <source>
        <dbReference type="ARBA" id="ARBA00009744"/>
    </source>
</evidence>
<dbReference type="GO" id="GO:0009738">
    <property type="term" value="P:abscisic acid-activated signaling pathway"/>
    <property type="evidence" value="ECO:0007669"/>
    <property type="project" value="InterPro"/>
</dbReference>
<dbReference type="FunFam" id="3.30.530.20:FF:000007">
    <property type="entry name" value="Major pollen allergen Bet v 1-A"/>
    <property type="match status" value="1"/>
</dbReference>
<evidence type="ECO:0000313" key="4">
    <source>
        <dbReference type="Proteomes" id="UP000826271"/>
    </source>
</evidence>
<dbReference type="GO" id="GO:0005737">
    <property type="term" value="C:cytoplasm"/>
    <property type="evidence" value="ECO:0007669"/>
    <property type="project" value="TreeGrafter"/>
</dbReference>
<protein>
    <recommendedName>
        <fullName evidence="2">Bet v I/Major latex protein domain-containing protein</fullName>
    </recommendedName>
</protein>
<dbReference type="CDD" id="cd07816">
    <property type="entry name" value="Bet_v1-like"/>
    <property type="match status" value="1"/>
</dbReference>
<keyword evidence="4" id="KW-1185">Reference proteome</keyword>
<dbReference type="EMBL" id="WHWC01000003">
    <property type="protein sequence ID" value="KAG8385307.1"/>
    <property type="molecule type" value="Genomic_DNA"/>
</dbReference>
<dbReference type="GO" id="GO:0038023">
    <property type="term" value="F:signaling receptor activity"/>
    <property type="evidence" value="ECO:0007669"/>
    <property type="project" value="InterPro"/>
</dbReference>
<organism evidence="3 4">
    <name type="scientific">Buddleja alternifolia</name>
    <dbReference type="NCBI Taxonomy" id="168488"/>
    <lineage>
        <taxon>Eukaryota</taxon>
        <taxon>Viridiplantae</taxon>
        <taxon>Streptophyta</taxon>
        <taxon>Embryophyta</taxon>
        <taxon>Tracheophyta</taxon>
        <taxon>Spermatophyta</taxon>
        <taxon>Magnoliopsida</taxon>
        <taxon>eudicotyledons</taxon>
        <taxon>Gunneridae</taxon>
        <taxon>Pentapetalae</taxon>
        <taxon>asterids</taxon>
        <taxon>lamiids</taxon>
        <taxon>Lamiales</taxon>
        <taxon>Scrophulariaceae</taxon>
        <taxon>Buddlejeae</taxon>
        <taxon>Buddleja</taxon>
    </lineage>
</organism>
<sequence>MGVLTFTEEHTSEVSPARIFKASILDSHNLIPKLLPQVIKSMEFIQGNGGVGSIKQINFAQGSNLTTLKYRIDELSEDTYTYNYTVIEGDALTDKLEKITHEVKLEAAPDGGTISKVTSKYYTKGDFSLKEEDIKAGKEKVLGVYKVVDAYLVHDPNAYA</sequence>
<evidence type="ECO:0000259" key="2">
    <source>
        <dbReference type="Pfam" id="PF00407"/>
    </source>
</evidence>
<comment type="caution">
    <text evidence="3">The sequence shown here is derived from an EMBL/GenBank/DDBJ whole genome shotgun (WGS) entry which is preliminary data.</text>
</comment>
<dbReference type="GO" id="GO:0010427">
    <property type="term" value="F:abscisic acid binding"/>
    <property type="evidence" value="ECO:0007669"/>
    <property type="project" value="InterPro"/>
</dbReference>
<dbReference type="InterPro" id="IPR024949">
    <property type="entry name" value="Bet_v_I_allergen"/>
</dbReference>
<evidence type="ECO:0000313" key="3">
    <source>
        <dbReference type="EMBL" id="KAG8385307.1"/>
    </source>
</evidence>
<dbReference type="PANTHER" id="PTHR31213">
    <property type="entry name" value="OS08G0374000 PROTEIN-RELATED"/>
    <property type="match status" value="1"/>
</dbReference>
<dbReference type="Proteomes" id="UP000826271">
    <property type="component" value="Unassembled WGS sequence"/>
</dbReference>
<dbReference type="InterPro" id="IPR050279">
    <property type="entry name" value="Plant_def-hormone_signal"/>
</dbReference>
<reference evidence="3" key="1">
    <citation type="submission" date="2019-10" db="EMBL/GenBank/DDBJ databases">
        <authorList>
            <person name="Zhang R."/>
            <person name="Pan Y."/>
            <person name="Wang J."/>
            <person name="Ma R."/>
            <person name="Yu S."/>
        </authorList>
    </citation>
    <scope>NUCLEOTIDE SEQUENCE</scope>
    <source>
        <strain evidence="3">LA-IB0</strain>
        <tissue evidence="3">Leaf</tissue>
    </source>
</reference>
<gene>
    <name evidence="3" type="ORF">BUALT_Bualt03G0028400</name>
</gene>
<dbReference type="PRINTS" id="PR00634">
    <property type="entry name" value="BETALLERGEN"/>
</dbReference>
<dbReference type="SUPFAM" id="SSF55961">
    <property type="entry name" value="Bet v1-like"/>
    <property type="match status" value="1"/>
</dbReference>
<dbReference type="GO" id="GO:0004864">
    <property type="term" value="F:protein phosphatase inhibitor activity"/>
    <property type="evidence" value="ECO:0007669"/>
    <property type="project" value="InterPro"/>
</dbReference>
<comment type="similarity">
    <text evidence="1">Belongs to the BetVI family.</text>
</comment>
<dbReference type="Pfam" id="PF00407">
    <property type="entry name" value="Bet_v_1"/>
    <property type="match status" value="1"/>
</dbReference>
<dbReference type="PANTHER" id="PTHR31213:SF70">
    <property type="entry name" value="MAJOR ALLERGEN PRU AR 1-LIKE"/>
    <property type="match status" value="1"/>
</dbReference>
<dbReference type="AlphaFoldDB" id="A0AAV6XZ09"/>